<evidence type="ECO:0000256" key="1">
    <source>
        <dbReference type="ARBA" id="ARBA00022679"/>
    </source>
</evidence>
<dbReference type="AlphaFoldDB" id="A0A0K0XVU6"/>
<proteinExistence type="predicted"/>
<dbReference type="SMART" id="SM00220">
    <property type="entry name" value="S_TKc"/>
    <property type="match status" value="1"/>
</dbReference>
<dbReference type="Proteomes" id="UP000066624">
    <property type="component" value="Chromosome"/>
</dbReference>
<dbReference type="KEGG" id="wma:WM2015_1423"/>
<organism evidence="6 7">
    <name type="scientific">Wenzhouxiangella marina</name>
    <dbReference type="NCBI Taxonomy" id="1579979"/>
    <lineage>
        <taxon>Bacteria</taxon>
        <taxon>Pseudomonadati</taxon>
        <taxon>Pseudomonadota</taxon>
        <taxon>Gammaproteobacteria</taxon>
        <taxon>Chromatiales</taxon>
        <taxon>Wenzhouxiangellaceae</taxon>
        <taxon>Wenzhouxiangella</taxon>
    </lineage>
</organism>
<dbReference type="GO" id="GO:0005524">
    <property type="term" value="F:ATP binding"/>
    <property type="evidence" value="ECO:0007669"/>
    <property type="project" value="UniProtKB-UniRule"/>
</dbReference>
<dbReference type="GO" id="GO:0004674">
    <property type="term" value="F:protein serine/threonine kinase activity"/>
    <property type="evidence" value="ECO:0007669"/>
    <property type="project" value="TreeGrafter"/>
</dbReference>
<dbReference type="Gene3D" id="3.30.200.20">
    <property type="entry name" value="Phosphorylase Kinase, domain 1"/>
    <property type="match status" value="1"/>
</dbReference>
<keyword evidence="7" id="KW-1185">Reference proteome</keyword>
<gene>
    <name evidence="6" type="ORF">WM2015_1423</name>
</gene>
<dbReference type="PROSITE" id="PS50011">
    <property type="entry name" value="PROTEIN_KINASE_DOM"/>
    <property type="match status" value="1"/>
</dbReference>
<dbReference type="EMBL" id="CP012154">
    <property type="protein sequence ID" value="AKS41795.1"/>
    <property type="molecule type" value="Genomic_DNA"/>
</dbReference>
<dbReference type="PANTHER" id="PTHR43289:SF34">
    <property type="entry name" value="SERINE_THREONINE-PROTEIN KINASE YBDM-RELATED"/>
    <property type="match status" value="1"/>
</dbReference>
<dbReference type="InterPro" id="IPR011009">
    <property type="entry name" value="Kinase-like_dom_sf"/>
</dbReference>
<dbReference type="Pfam" id="PF00069">
    <property type="entry name" value="Pkinase"/>
    <property type="match status" value="1"/>
</dbReference>
<evidence type="ECO:0000256" key="4">
    <source>
        <dbReference type="ARBA" id="ARBA00022840"/>
    </source>
</evidence>
<evidence type="ECO:0000256" key="2">
    <source>
        <dbReference type="ARBA" id="ARBA00022741"/>
    </source>
</evidence>
<dbReference type="InterPro" id="IPR017441">
    <property type="entry name" value="Protein_kinase_ATP_BS"/>
</dbReference>
<reference evidence="6 7" key="1">
    <citation type="submission" date="2015-07" db="EMBL/GenBank/DDBJ databases">
        <authorList>
            <person name="Noorani M."/>
        </authorList>
    </citation>
    <scope>NUCLEOTIDE SEQUENCE [LARGE SCALE GENOMIC DNA]</scope>
    <source>
        <strain evidence="6 7">KCTC 42284</strain>
    </source>
</reference>
<dbReference type="OrthoDB" id="9801841at2"/>
<accession>A0A0K0XVU6</accession>
<dbReference type="PROSITE" id="PS00107">
    <property type="entry name" value="PROTEIN_KINASE_ATP"/>
    <property type="match status" value="1"/>
</dbReference>
<dbReference type="STRING" id="1579979.WM2015_1423"/>
<sequence>MDSVGVLDQPGMSDIKKFDYSSAIGREFGNYVIMRELGRGAMGAVFIGYQRTLKRQVAIKLLPKALAETQLAQQQFRDEAETVAILDHPNLITIFDTGEDDEYFFQVMQLVDGQDLRQILSKLARHPVPARRLMPMNHVQRLTLEMLAGLEAAHEAGVIHQDLKPANLLIENRRGRLLIADFGIAKAKQAEYAAQGRVVGTPIYVSPEQASAKDTDHRTDLYAVGVILLQLLAGKLPVRKEDARKILVRKIQQPDTFLLQRPSECHPRITPAIERIVLRAMASRPERRFQTAKHFSDALMEAWS</sequence>
<dbReference type="InterPro" id="IPR000719">
    <property type="entry name" value="Prot_kinase_dom"/>
</dbReference>
<evidence type="ECO:0000313" key="7">
    <source>
        <dbReference type="Proteomes" id="UP000066624"/>
    </source>
</evidence>
<dbReference type="RefSeq" id="WP_049725409.1">
    <property type="nucleotide sequence ID" value="NZ_CP012154.1"/>
</dbReference>
<evidence type="ECO:0000259" key="5">
    <source>
        <dbReference type="PROSITE" id="PS50011"/>
    </source>
</evidence>
<dbReference type="CDD" id="cd14014">
    <property type="entry name" value="STKc_PknB_like"/>
    <property type="match status" value="1"/>
</dbReference>
<evidence type="ECO:0000256" key="3">
    <source>
        <dbReference type="ARBA" id="ARBA00022777"/>
    </source>
</evidence>
<evidence type="ECO:0000313" key="6">
    <source>
        <dbReference type="EMBL" id="AKS41795.1"/>
    </source>
</evidence>
<feature type="domain" description="Protein kinase" evidence="5">
    <location>
        <begin position="31"/>
        <end position="300"/>
    </location>
</feature>
<dbReference type="Gene3D" id="1.10.510.10">
    <property type="entry name" value="Transferase(Phosphotransferase) domain 1"/>
    <property type="match status" value="1"/>
</dbReference>
<keyword evidence="2" id="KW-0547">Nucleotide-binding</keyword>
<keyword evidence="3" id="KW-0418">Kinase</keyword>
<protein>
    <recommendedName>
        <fullName evidence="5">Protein kinase domain-containing protein</fullName>
    </recommendedName>
</protein>
<keyword evidence="4" id="KW-0067">ATP-binding</keyword>
<dbReference type="PANTHER" id="PTHR43289">
    <property type="entry name" value="MITOGEN-ACTIVATED PROTEIN KINASE KINASE KINASE 20-RELATED"/>
    <property type="match status" value="1"/>
</dbReference>
<dbReference type="PROSITE" id="PS00108">
    <property type="entry name" value="PROTEIN_KINASE_ST"/>
    <property type="match status" value="1"/>
</dbReference>
<dbReference type="SUPFAM" id="SSF56112">
    <property type="entry name" value="Protein kinase-like (PK-like)"/>
    <property type="match status" value="1"/>
</dbReference>
<keyword evidence="1" id="KW-0808">Transferase</keyword>
<dbReference type="InterPro" id="IPR008271">
    <property type="entry name" value="Ser/Thr_kinase_AS"/>
</dbReference>
<name>A0A0K0XVU6_9GAMM</name>